<dbReference type="GO" id="GO:0000155">
    <property type="term" value="F:phosphorelay sensor kinase activity"/>
    <property type="evidence" value="ECO:0007669"/>
    <property type="project" value="InterPro"/>
</dbReference>
<keyword evidence="1" id="KW-1133">Transmembrane helix</keyword>
<dbReference type="Gene3D" id="3.30.565.10">
    <property type="entry name" value="Histidine kinase-like ATPase, C-terminal domain"/>
    <property type="match status" value="1"/>
</dbReference>
<feature type="domain" description="Signal transduction histidine kinase internal region" evidence="2">
    <location>
        <begin position="164"/>
        <end position="240"/>
    </location>
</feature>
<dbReference type="Pfam" id="PF06580">
    <property type="entry name" value="His_kinase"/>
    <property type="match status" value="1"/>
</dbReference>
<evidence type="ECO:0000313" key="4">
    <source>
        <dbReference type="Proteomes" id="UP000318733"/>
    </source>
</evidence>
<reference evidence="3 4" key="1">
    <citation type="submission" date="2019-07" db="EMBL/GenBank/DDBJ databases">
        <authorList>
            <person name="Huq M.A."/>
        </authorList>
    </citation>
    <scope>NUCLEOTIDE SEQUENCE [LARGE SCALE GENOMIC DNA]</scope>
    <source>
        <strain evidence="3 4">MAH-19</strain>
    </source>
</reference>
<dbReference type="GO" id="GO:0016020">
    <property type="term" value="C:membrane"/>
    <property type="evidence" value="ECO:0007669"/>
    <property type="project" value="InterPro"/>
</dbReference>
<dbReference type="SUPFAM" id="SSF55874">
    <property type="entry name" value="ATPase domain of HSP90 chaperone/DNA topoisomerase II/histidine kinase"/>
    <property type="match status" value="1"/>
</dbReference>
<evidence type="ECO:0000313" key="3">
    <source>
        <dbReference type="EMBL" id="TSJ44379.1"/>
    </source>
</evidence>
<dbReference type="AlphaFoldDB" id="A0A556MX52"/>
<protein>
    <recommendedName>
        <fullName evidence="2">Signal transduction histidine kinase internal region domain-containing protein</fullName>
    </recommendedName>
</protein>
<dbReference type="InterPro" id="IPR036890">
    <property type="entry name" value="HATPase_C_sf"/>
</dbReference>
<evidence type="ECO:0000256" key="1">
    <source>
        <dbReference type="SAM" id="Phobius"/>
    </source>
</evidence>
<gene>
    <name evidence="3" type="ORF">FO440_09425</name>
</gene>
<dbReference type="RefSeq" id="WP_144247940.1">
    <property type="nucleotide sequence ID" value="NZ_VLPK01000001.1"/>
</dbReference>
<proteinExistence type="predicted"/>
<evidence type="ECO:0000259" key="2">
    <source>
        <dbReference type="Pfam" id="PF06580"/>
    </source>
</evidence>
<keyword evidence="1" id="KW-0472">Membrane</keyword>
<name>A0A556MX52_9SPHI</name>
<dbReference type="Proteomes" id="UP000318733">
    <property type="component" value="Unassembled WGS sequence"/>
</dbReference>
<feature type="transmembrane region" description="Helical" evidence="1">
    <location>
        <begin position="12"/>
        <end position="31"/>
    </location>
</feature>
<feature type="transmembrane region" description="Helical" evidence="1">
    <location>
        <begin position="43"/>
        <end position="63"/>
    </location>
</feature>
<dbReference type="PANTHER" id="PTHR34220">
    <property type="entry name" value="SENSOR HISTIDINE KINASE YPDA"/>
    <property type="match status" value="1"/>
</dbReference>
<dbReference type="InterPro" id="IPR010559">
    <property type="entry name" value="Sig_transdc_His_kin_internal"/>
</dbReference>
<dbReference type="OrthoDB" id="9792992at2"/>
<organism evidence="3 4">
    <name type="scientific">Mucilaginibacter corticis</name>
    <dbReference type="NCBI Taxonomy" id="2597670"/>
    <lineage>
        <taxon>Bacteria</taxon>
        <taxon>Pseudomonadati</taxon>
        <taxon>Bacteroidota</taxon>
        <taxon>Sphingobacteriia</taxon>
        <taxon>Sphingobacteriales</taxon>
        <taxon>Sphingobacteriaceae</taxon>
        <taxon>Mucilaginibacter</taxon>
    </lineage>
</organism>
<sequence length="354" mass="40781">MIIQKSRAGVVSILIQILVWLVFALVLLFNLPLTSGMNVPYQFWIKQSVVLVMLVIAFYLNSMVLVPRFLLKNRIGYYLGIILLITAAILLINEYTDRWLNMHVIMDAAFHHHGPHDKHPRIDFITLMIVALMFGISISITTVQKWQADKMHNQVLKQEKTQSELSFLKAQINPHFFFNTLNNIYALTYVDADTSRKAIHQLSRMMRYLLYETPQADQLISQEIVFIKDYISLMQLRLTNAVTINFESPDNLNDMPIASMIFLPFVENAFKHGISTTDPSYINILITQKDKMLELFVTNSVSKIQSADLNAYGGIGLNNTRRRLDLLYPGDYKLKIDELVEANEYHVHLTLNLS</sequence>
<accession>A0A556MX52</accession>
<dbReference type="EMBL" id="VLPK01000001">
    <property type="protein sequence ID" value="TSJ44379.1"/>
    <property type="molecule type" value="Genomic_DNA"/>
</dbReference>
<feature type="transmembrane region" description="Helical" evidence="1">
    <location>
        <begin position="124"/>
        <end position="143"/>
    </location>
</feature>
<keyword evidence="1" id="KW-0812">Transmembrane</keyword>
<keyword evidence="4" id="KW-1185">Reference proteome</keyword>
<feature type="transmembrane region" description="Helical" evidence="1">
    <location>
        <begin position="75"/>
        <end position="92"/>
    </location>
</feature>
<comment type="caution">
    <text evidence="3">The sequence shown here is derived from an EMBL/GenBank/DDBJ whole genome shotgun (WGS) entry which is preliminary data.</text>
</comment>
<dbReference type="InterPro" id="IPR050640">
    <property type="entry name" value="Bact_2-comp_sensor_kinase"/>
</dbReference>
<dbReference type="PANTHER" id="PTHR34220:SF7">
    <property type="entry name" value="SENSOR HISTIDINE KINASE YPDA"/>
    <property type="match status" value="1"/>
</dbReference>